<dbReference type="AlphaFoldDB" id="A0A3S9QG66"/>
<evidence type="ECO:0000313" key="2">
    <source>
        <dbReference type="Proteomes" id="UP000280228"/>
    </source>
</evidence>
<accession>A0A3S9QG66</accession>
<organism evidence="1 2">
    <name type="scientific">Moraxella catarrhalis</name>
    <name type="common">Branhamella catarrhalis</name>
    <dbReference type="NCBI Taxonomy" id="480"/>
    <lineage>
        <taxon>Bacteria</taxon>
        <taxon>Pseudomonadati</taxon>
        <taxon>Pseudomonadota</taxon>
        <taxon>Gammaproteobacteria</taxon>
        <taxon>Moraxellales</taxon>
        <taxon>Moraxellaceae</taxon>
        <taxon>Moraxella</taxon>
    </lineage>
</organism>
<sequence length="40" mass="4632">MPIRHDANMSMGHEVKSNLPIANQFKQFKQFKQGQIFTLA</sequence>
<proteinExistence type="predicted"/>
<name>A0A3S9QG66_MORCA</name>
<reference evidence="1 2" key="1">
    <citation type="submission" date="2018-12" db="EMBL/GenBank/DDBJ databases">
        <title>Persistence of Moraxella catarrhalis in Chronic Obstructive Pulmonary Disease and Regulation of the Hag/MID Adhesin.</title>
        <authorList>
            <person name="Murphy T."/>
            <person name="Zhao X."/>
            <person name="Vyas G."/>
            <person name="Aluvathingal J."/>
            <person name="Nadendla S."/>
            <person name="Tallon L."/>
            <person name="Tettelin H."/>
        </authorList>
    </citation>
    <scope>NUCLEOTIDE SEQUENCE [LARGE SCALE GENOMIC DNA]</scope>
    <source>
        <strain evidence="1 2">46P58B1</strain>
    </source>
</reference>
<gene>
    <name evidence="1" type="ORF">EJK53_1408</name>
</gene>
<dbReference type="Proteomes" id="UP000280228">
    <property type="component" value="Chromosome"/>
</dbReference>
<evidence type="ECO:0000313" key="1">
    <source>
        <dbReference type="EMBL" id="AZQ93543.1"/>
    </source>
</evidence>
<protein>
    <submittedName>
        <fullName evidence="1">Uncharacterized protein</fullName>
    </submittedName>
</protein>
<dbReference type="EMBL" id="CP034662">
    <property type="protein sequence ID" value="AZQ93543.1"/>
    <property type="molecule type" value="Genomic_DNA"/>
</dbReference>